<protein>
    <submittedName>
        <fullName evidence="1">Ribonuclease Z/Hydroxyacylglutathione hydrolase</fullName>
    </submittedName>
</protein>
<keyword evidence="1" id="KW-0378">Hydrolase</keyword>
<reference evidence="1" key="1">
    <citation type="submission" date="2022-06" db="EMBL/GenBank/DDBJ databases">
        <title>Complete genome sequences of two strains of the flax pathogen Septoria linicola.</title>
        <authorList>
            <person name="Lapalu N."/>
            <person name="Simon A."/>
            <person name="Demenou B."/>
            <person name="Paumier D."/>
            <person name="Guillot M.-P."/>
            <person name="Gout L."/>
            <person name="Valade R."/>
        </authorList>
    </citation>
    <scope>NUCLEOTIDE SEQUENCE</scope>
    <source>
        <strain evidence="1">SE15195</strain>
    </source>
</reference>
<organism evidence="1 2">
    <name type="scientific">Septoria linicola</name>
    <dbReference type="NCBI Taxonomy" id="215465"/>
    <lineage>
        <taxon>Eukaryota</taxon>
        <taxon>Fungi</taxon>
        <taxon>Dikarya</taxon>
        <taxon>Ascomycota</taxon>
        <taxon>Pezizomycotina</taxon>
        <taxon>Dothideomycetes</taxon>
        <taxon>Dothideomycetidae</taxon>
        <taxon>Mycosphaerellales</taxon>
        <taxon>Mycosphaerellaceae</taxon>
        <taxon>Septoria</taxon>
    </lineage>
</organism>
<dbReference type="GO" id="GO:0016787">
    <property type="term" value="F:hydrolase activity"/>
    <property type="evidence" value="ECO:0007669"/>
    <property type="project" value="UniProtKB-KW"/>
</dbReference>
<dbReference type="AlphaFoldDB" id="A0A9Q9ASS0"/>
<gene>
    <name evidence="1" type="ORF">Slin15195_G051990</name>
</gene>
<name>A0A9Q9ASS0_9PEZI</name>
<sequence length="626" mass="69964">MADVYGVDNYQINVGAGDCSVHILAKNPCPNDNRGEVVHAVLVDGGNTTDRHEYINQSLRDIETMYDNASANSVAPIRFHSRVVTHWDADHYVGIIDLLESDLTAQYQKAAEVIVKKYNAWDKHPQEKAEEEPRRTVELIEVHWYSLKGEYLTTLYCPNWKFSATAKYEASQPQGRGRGRETTENTIVVFNGAPSNPDKNPLMLLNEKTGIISVIAGTYQIDAVSASRGEHGEKEPIFVPASKVVYDAINLIGRDIITGKGVKPAGASLMQPWTSIKSLKALLDEHKVAVDWTRLAFLFLHWSRQIYEKKRGGQAFIWSTWYPYWTIAPPRTSSKQGDRAAEEQADVDQLAAMEKLLIVSPFYNQENTAFRTALDDWYKAYLTALIPKGIVKDSNETVQDPQEVVQYRTPNTCEEYEKIIAARKDNESSAGYANPRAPQPATMLVLLPALMSLFREIWDTLSDISLADTATNTITVVSSIPALNLRVITSSDLKASSSSVALHIDDPLVDFLVALTTERVAFEDTLQVPAGQVTSVQDVALSKKSDFVQWMSEAIGVRMVRMSVVVDRHTSLEGSAANAIWIRPEKSLRKVIRLHSRQSEGSRMEEFVKDHLPNMTIVDVRLVALE</sequence>
<dbReference type="Gene3D" id="3.60.15.10">
    <property type="entry name" value="Ribonuclease Z/Hydroxyacylglutathione hydrolase-like"/>
    <property type="match status" value="1"/>
</dbReference>
<proteinExistence type="predicted"/>
<dbReference type="Proteomes" id="UP001056384">
    <property type="component" value="Chromosome 4"/>
</dbReference>
<evidence type="ECO:0000313" key="1">
    <source>
        <dbReference type="EMBL" id="USW51880.1"/>
    </source>
</evidence>
<keyword evidence="2" id="KW-1185">Reference proteome</keyword>
<dbReference type="InterPro" id="IPR036866">
    <property type="entry name" value="RibonucZ/Hydroxyglut_hydro"/>
</dbReference>
<dbReference type="EMBL" id="CP099421">
    <property type="protein sequence ID" value="USW51880.1"/>
    <property type="molecule type" value="Genomic_DNA"/>
</dbReference>
<evidence type="ECO:0000313" key="2">
    <source>
        <dbReference type="Proteomes" id="UP001056384"/>
    </source>
</evidence>
<accession>A0A9Q9ASS0</accession>